<dbReference type="InterPro" id="IPR022476">
    <property type="entry name" value="Spore_YabP/YqfC"/>
</dbReference>
<dbReference type="Pfam" id="PF07873">
    <property type="entry name" value="YabP"/>
    <property type="match status" value="1"/>
</dbReference>
<proteinExistence type="predicted"/>
<evidence type="ECO:0000313" key="1">
    <source>
        <dbReference type="EMBL" id="PSR23624.1"/>
    </source>
</evidence>
<organism evidence="1 2">
    <name type="scientific">Sulfobacillus acidophilus</name>
    <dbReference type="NCBI Taxonomy" id="53633"/>
    <lineage>
        <taxon>Bacteria</taxon>
        <taxon>Bacillati</taxon>
        <taxon>Bacillota</taxon>
        <taxon>Clostridia</taxon>
        <taxon>Eubacteriales</taxon>
        <taxon>Clostridiales Family XVII. Incertae Sedis</taxon>
        <taxon>Sulfobacillus</taxon>
    </lineage>
</organism>
<reference evidence="1 2" key="1">
    <citation type="journal article" date="2014" name="BMC Genomics">
        <title>Comparison of environmental and isolate Sulfobacillus genomes reveals diverse carbon, sulfur, nitrogen, and hydrogen metabolisms.</title>
        <authorList>
            <person name="Justice N.B."/>
            <person name="Norman A."/>
            <person name="Brown C.T."/>
            <person name="Singh A."/>
            <person name="Thomas B.C."/>
            <person name="Banfield J.F."/>
        </authorList>
    </citation>
    <scope>NUCLEOTIDE SEQUENCE [LARGE SCALE GENOMIC DNA]</scope>
    <source>
        <strain evidence="1">AMDSBA3</strain>
    </source>
</reference>
<sequence length="94" mass="10919">MSERGRTVQRVTEMLEIPPEVLVNVPRVEVVGHLQFRVENHRGLEQYQPHRIVLRIPDGHLIVTGHDLIIGWIDRNEILVTGPVRSLIFRTDRV</sequence>
<protein>
    <submittedName>
        <fullName evidence="1">Sporulation protein YqfC</fullName>
    </submittedName>
</protein>
<accession>A0A2T2WN13</accession>
<dbReference type="AlphaFoldDB" id="A0A2T2WN13"/>
<dbReference type="EMBL" id="PXYV01000004">
    <property type="protein sequence ID" value="PSR23624.1"/>
    <property type="molecule type" value="Genomic_DNA"/>
</dbReference>
<comment type="caution">
    <text evidence="1">The sequence shown here is derived from an EMBL/GenBank/DDBJ whole genome shotgun (WGS) entry which is preliminary data.</text>
</comment>
<name>A0A2T2WN13_9FIRM</name>
<evidence type="ECO:0000313" key="2">
    <source>
        <dbReference type="Proteomes" id="UP000241848"/>
    </source>
</evidence>
<dbReference type="Proteomes" id="UP000241848">
    <property type="component" value="Unassembled WGS sequence"/>
</dbReference>
<gene>
    <name evidence="1" type="ORF">C7B45_02330</name>
</gene>